<sequence length="59" mass="6280">MCGGSKDVTVMEMCLLGYQKLPIRVPGGEGALTLRQLSDGWPTSVRGHHPHCTLISGMG</sequence>
<gene>
    <name evidence="1" type="ORF">I79_007630</name>
</gene>
<evidence type="ECO:0000313" key="1">
    <source>
        <dbReference type="EMBL" id="EGW08494.1"/>
    </source>
</evidence>
<name>G3HB17_CRIGR</name>
<organism evidence="1 2">
    <name type="scientific">Cricetulus griseus</name>
    <name type="common">Chinese hamster</name>
    <name type="synonym">Cricetulus barabensis griseus</name>
    <dbReference type="NCBI Taxonomy" id="10029"/>
    <lineage>
        <taxon>Eukaryota</taxon>
        <taxon>Metazoa</taxon>
        <taxon>Chordata</taxon>
        <taxon>Craniata</taxon>
        <taxon>Vertebrata</taxon>
        <taxon>Euteleostomi</taxon>
        <taxon>Mammalia</taxon>
        <taxon>Eutheria</taxon>
        <taxon>Euarchontoglires</taxon>
        <taxon>Glires</taxon>
        <taxon>Rodentia</taxon>
        <taxon>Myomorpha</taxon>
        <taxon>Muroidea</taxon>
        <taxon>Cricetidae</taxon>
        <taxon>Cricetinae</taxon>
        <taxon>Cricetulus</taxon>
    </lineage>
</organism>
<proteinExistence type="predicted"/>
<protein>
    <submittedName>
        <fullName evidence="1">Uncharacterized protein</fullName>
    </submittedName>
</protein>
<dbReference type="EMBL" id="JH000260">
    <property type="protein sequence ID" value="EGW08494.1"/>
    <property type="molecule type" value="Genomic_DNA"/>
</dbReference>
<reference evidence="2" key="1">
    <citation type="journal article" date="2011" name="Nat. Biotechnol.">
        <title>The genomic sequence of the Chinese hamster ovary (CHO)-K1 cell line.</title>
        <authorList>
            <person name="Xu X."/>
            <person name="Nagarajan H."/>
            <person name="Lewis N.E."/>
            <person name="Pan S."/>
            <person name="Cai Z."/>
            <person name="Liu X."/>
            <person name="Chen W."/>
            <person name="Xie M."/>
            <person name="Wang W."/>
            <person name="Hammond S."/>
            <person name="Andersen M.R."/>
            <person name="Neff N."/>
            <person name="Passarelli B."/>
            <person name="Koh W."/>
            <person name="Fan H.C."/>
            <person name="Wang J."/>
            <person name="Gui Y."/>
            <person name="Lee K.H."/>
            <person name="Betenbaugh M.J."/>
            <person name="Quake S.R."/>
            <person name="Famili I."/>
            <person name="Palsson B.O."/>
            <person name="Wang J."/>
        </authorList>
    </citation>
    <scope>NUCLEOTIDE SEQUENCE [LARGE SCALE GENOMIC DNA]</scope>
    <source>
        <strain evidence="2">CHO K1 cell line</strain>
    </source>
</reference>
<dbReference type="Proteomes" id="UP000001075">
    <property type="component" value="Unassembled WGS sequence"/>
</dbReference>
<dbReference type="AlphaFoldDB" id="G3HB17"/>
<evidence type="ECO:0000313" key="2">
    <source>
        <dbReference type="Proteomes" id="UP000001075"/>
    </source>
</evidence>
<accession>G3HB17</accession>
<dbReference type="InParanoid" id="G3HB17"/>